<dbReference type="InterPro" id="IPR011013">
    <property type="entry name" value="Gal_mutarotase_sf_dom"/>
</dbReference>
<dbReference type="InterPro" id="IPR012341">
    <property type="entry name" value="6hp_glycosidase-like_sf"/>
</dbReference>
<feature type="transmembrane region" description="Helical" evidence="3">
    <location>
        <begin position="410"/>
        <end position="433"/>
    </location>
</feature>
<gene>
    <name evidence="7" type="ORF">EDC65_3918</name>
</gene>
<dbReference type="SUPFAM" id="SSF48208">
    <property type="entry name" value="Six-hairpin glycosidases"/>
    <property type="match status" value="1"/>
</dbReference>
<dbReference type="InterPro" id="IPR037824">
    <property type="entry name" value="GH94N_2_NdvB"/>
</dbReference>
<dbReference type="CDD" id="cd11753">
    <property type="entry name" value="GH94N_ChvB_NdvB_2_like"/>
    <property type="match status" value="1"/>
</dbReference>
<dbReference type="OrthoDB" id="9769991at2"/>
<keyword evidence="3" id="KW-0472">Membrane</keyword>
<proteinExistence type="predicted"/>
<keyword evidence="8" id="KW-1185">Reference proteome</keyword>
<dbReference type="EMBL" id="RJKX01000015">
    <property type="protein sequence ID" value="ROP84564.1"/>
    <property type="molecule type" value="Genomic_DNA"/>
</dbReference>
<dbReference type="InterPro" id="IPR010383">
    <property type="entry name" value="Glyco_hydrolase_94_b-supersand"/>
</dbReference>
<dbReference type="GO" id="GO:0005975">
    <property type="term" value="P:carbohydrate metabolic process"/>
    <property type="evidence" value="ECO:0007669"/>
    <property type="project" value="InterPro"/>
</dbReference>
<dbReference type="PANTHER" id="PTHR37469">
    <property type="entry name" value="CELLOBIONIC ACID PHOSPHORYLASE-RELATED"/>
    <property type="match status" value="1"/>
</dbReference>
<reference evidence="7 8" key="1">
    <citation type="submission" date="2018-11" db="EMBL/GenBank/DDBJ databases">
        <title>Genomic Encyclopedia of Type Strains, Phase IV (KMG-IV): sequencing the most valuable type-strain genomes for metagenomic binning, comparative biology and taxonomic classification.</title>
        <authorList>
            <person name="Goeker M."/>
        </authorList>
    </citation>
    <scope>NUCLEOTIDE SEQUENCE [LARGE SCALE GENOMIC DNA]</scope>
    <source>
        <strain evidence="7 8">DSM 5900</strain>
    </source>
</reference>
<feature type="transmembrane region" description="Helical" evidence="3">
    <location>
        <begin position="838"/>
        <end position="858"/>
    </location>
</feature>
<keyword evidence="3" id="KW-0812">Transmembrane</keyword>
<dbReference type="GO" id="GO:0030246">
    <property type="term" value="F:carbohydrate binding"/>
    <property type="evidence" value="ECO:0007669"/>
    <property type="project" value="InterPro"/>
</dbReference>
<dbReference type="InterPro" id="IPR037820">
    <property type="entry name" value="GH94N_NdvB"/>
</dbReference>
<dbReference type="CDD" id="cd11756">
    <property type="entry name" value="GH94N_ChvB_NdvB_1_like"/>
    <property type="match status" value="1"/>
</dbReference>
<dbReference type="InterPro" id="IPR052047">
    <property type="entry name" value="GH94_Enzymes"/>
</dbReference>
<dbReference type="Gene3D" id="2.70.98.40">
    <property type="entry name" value="Glycoside hydrolase, family 65, N-terminal domain"/>
    <property type="match status" value="2"/>
</dbReference>
<evidence type="ECO:0000313" key="8">
    <source>
        <dbReference type="Proteomes" id="UP000278222"/>
    </source>
</evidence>
<sequence length="2835" mass="306408">MHPILRRLLGRGPPLPPWADHDPVRQEIFGVERLEQHAESLAAAQPVTRRPPSVLSLQKRLDDNAVVLLAAYRAGAADLEAGHAVVPAAEWLLDNYHLVEEQIREIRDDLPPGYYRQLPKLAAGPFAGYPRVFGLAWAFVAHTDSHFDPDTLRRFIAAYQRVQPLTIGELWAVAITLRIVLVENLRRLADQITVGRDERGDANLLADRLLLAGQARTMLDADIAARPAGPLSELFAAQLARRLRDQDPREMPALAWLDERLARQGTSVELVVQHAQQRQGASNLTVRNVINSMRLISDIDWAGLFESVSLVDARLAQGSGFAAMDFPTRNLYRSAIEQLARGSGRSELAVADAALAAARHAAAADPAQAGRLGDPGHHLIAAGRLALERTIGFRPPPRVRLNRLQIRLGIGFYAGAILLATLALLLLAAWALATAGVTTGWLAAWIVAGLLPATGAAAAIVDRAVTSGFGAMTLPGLELADGVPTDLRTLVAVPTLLTSEADLLEQIERLEVHHLAGAGGDLSFALLSDGVDADQEVVDGDARLLAVAAAAIARLNRRHGPGPGGDRFLLLHRRRQFNPGENRWMGWERKRGKLHELNRLLRGHGDTSFVAIDGQAPRVPPDVRYVITLDADTRLPRDAAARLIGKMGHPLNRARLDPAAQRVVDGYGVLQPRVTPSLPIGREGSLYQRIFSGPGGMDPYAAAVSDVYQDLFGEGSYTGKGIYDVDAFEAALAGRVPENAMLSHDLFEGVFARAGLASDVEVVEEFPSRYDVAARRQHRWIRGDWQLLPWLTRRGTGPGALPAIGRWKMLDNLRRSLLAPAILAALGLGWLLPPAAAAIATLLLLAAIAIPTFLPILFAPFPPRPGIRVGSHVRALSADLRRAGMQTLLTVAFLPDQAWRTGDAVGRTLARLYRTRRHLLEWRTAADTAGRPRLGIRGFYLDMAGGTGLGLATAAGALVLAPASWPVILPVAALFLAAPAIAAWSSRSPPAAGRLAPADPDALELRLVARRTWRFFETFVTAADSMLPPDNFQEDPRPVVAHRTSPTNMGLFLLSAVAARDFGWAGTAETVERLEATLATMQRMTRFRGHFFNWYDTTDLRALDPAYVSAVDSGNLAGHLIVLANACEGWVAAPPAPTARQGLADALALARAALDTLPAGGEASGRIAAIFDEIRLLPDGGTPWPMIQRLAEKAGRLAPAMLSADTGERSADLAFWIEAIRRGAAEHGGDRARQAGVLDHRLAALAAQARALALGMDFAFLLDPDRKLLSIGYSVADQRLDTSCYDLLASEARLASLFAIAKGDLPTRHWFRLGRAATPLGTGSALISWSGSMFEYLMPSLVMRAPAGSLLDQTNRLIVARQQEYGRQLGIPWGVSESAYNARDLEFTYQYSNFGIPGLGLKRGLSEEVVIAPYATGLATMVDPHGALRNFAHLAAMGASGRYGFYEALDFTRSRLPDGQTVAIVRGFMAHHQGMTIVAIANALQHGRMRDRFHHEPMIQASELLLQERMPRDVAVAHPRAEEVKASAAADGAGSPPAVRRVTPSAAAAPVTHLLSNGRYAVMLTAAGAGYSRWRDIAITRWREDATRDDWGSFVFLRDMQGGRVWSAGRQPVADPAEHEEVVFGEDHAEFIRRDGSLTTTMEVLVSGEDDGEVRRVTLANGGRRSCRVELTSYAELVLASAAADNTHPAFAKLFVETEYLPEYGALVATRRPRAPEEARVWVAHFAVVEGGIAADPQYETDRARFIGRGRTIADAAAVDGDQPLSNTVGTVLDAVLSLRHAVTVAPGRLVRVAFWTMVAPTRPALLDLVDRHHDRHAFDRARTLAWTQAQVQLRDLGVDSDEAADFQTLAAPILYADRRFRAPSDAIVRGAGLQSGLWPHGISGDLPIVLLRIDDIEDIAQLRQLLRAHEYWRMKRLGVDLVIVNERASSYVQDLQIAIETAVRSSRSRPGPGGDLAKGGVYALRADLMTVEARALLQSVARVALVARRGSIAEQLARMPPAPFQPVADGRQISASAPAPAPVVAPPDPGDLEFFNGLGGFDRDGREYVTILAAGQVTPAPWINVIANTGFGFQVSTDGSGHCWAENSRENQLTPWSNDPVSDPAGEAIYVRDEVSGSLWTATALPIRDGGTYVARHGFGYSRFAHMADGIALDLLQFVPVADPIRISRLTLRNDSGRPRRLSVTAYSEWVLGAWRGATAAFVATTIDAGTGAMLARNPWNVTFPGRVAFADMAGRQTAWTADRAEFLGRHGSLAAPAALLLQAGALSGTTGAGLDPCTALQQVVELAPGETVEIVCFLGQAASVEAVDALVRHYRQADLDAVFAAVVDHWRGLLGAVQVRTPDRAMDLLLNGWLLYQTIACRIRARAGFYQASGAYGFRDQLQDGMALTFAMPDETRRHLLRAAARQFVEGDVQHWWLPHSGQGVRTRISDDRVWLSYATATYVATSGDLGVLDEVVPFLDGPVLAPGEHDAFFQPMLADETASLFEHCARGLDQCLELTGANGLPLIGTGDWNDGMNRVGEHGRGESVWLGWLLVRTVAMFAPLADARDPVRAGRWRAHAAAVTAALERTAWDGQWYRRATFDDGTWLGAQSSPACRIDSIAQSWAVLSGAADPARAATAMASLESELVRRQDGLALLFTPPFDQPERDPGYIGGYPPGLRENGGQYSHAAMWAVMALARMGAGERAVALFGLLNPINHARTPADAARYKVEPYVVAADVYSVAPHVGRGGWTWYTGAAGWMYRAGIEGILGIRREGGFLVIDPSIPPSWPGFQATVTVGATRYDIEVETAAVGEPSTMRLDDAPAEAVEGLLRVALDGRAHRLWLSLGRAT</sequence>
<evidence type="ECO:0000259" key="6">
    <source>
        <dbReference type="Pfam" id="PF17167"/>
    </source>
</evidence>
<organism evidence="7 8">
    <name type="scientific">Stella humosa</name>
    <dbReference type="NCBI Taxonomy" id="94"/>
    <lineage>
        <taxon>Bacteria</taxon>
        <taxon>Pseudomonadati</taxon>
        <taxon>Pseudomonadota</taxon>
        <taxon>Alphaproteobacteria</taxon>
        <taxon>Rhodospirillales</taxon>
        <taxon>Stellaceae</taxon>
        <taxon>Stella</taxon>
    </lineage>
</organism>
<feature type="domain" description="Glycoamylase-like" evidence="5">
    <location>
        <begin position="1288"/>
        <end position="1496"/>
    </location>
</feature>
<dbReference type="SMART" id="SM01068">
    <property type="entry name" value="CBM_X"/>
    <property type="match status" value="2"/>
</dbReference>
<evidence type="ECO:0000256" key="3">
    <source>
        <dbReference type="SAM" id="Phobius"/>
    </source>
</evidence>
<keyword evidence="1" id="KW-0328">Glycosyltransferase</keyword>
<comment type="caution">
    <text evidence="7">The sequence shown here is derived from an EMBL/GenBank/DDBJ whole genome shotgun (WGS) entry which is preliminary data.</text>
</comment>
<dbReference type="Proteomes" id="UP000278222">
    <property type="component" value="Unassembled WGS sequence"/>
</dbReference>
<dbReference type="Gene3D" id="1.50.10.140">
    <property type="match status" value="1"/>
</dbReference>
<keyword evidence="2" id="KW-0808">Transferase</keyword>
<dbReference type="Pfam" id="PF06165">
    <property type="entry name" value="GH94_b-supersand"/>
    <property type="match status" value="2"/>
</dbReference>
<evidence type="ECO:0000259" key="4">
    <source>
        <dbReference type="Pfam" id="PF06165"/>
    </source>
</evidence>
<evidence type="ECO:0000256" key="1">
    <source>
        <dbReference type="ARBA" id="ARBA00022676"/>
    </source>
</evidence>
<dbReference type="Gene3D" id="1.50.10.10">
    <property type="match status" value="1"/>
</dbReference>
<feature type="domain" description="Glycosyl hydrolase 94 supersandwich" evidence="4">
    <location>
        <begin position="2047"/>
        <end position="2318"/>
    </location>
</feature>
<dbReference type="InterPro" id="IPR008928">
    <property type="entry name" value="6-hairpin_glycosidase_sf"/>
</dbReference>
<dbReference type="SUPFAM" id="SSF74650">
    <property type="entry name" value="Galactose mutarotase-like"/>
    <property type="match status" value="2"/>
</dbReference>
<accession>A0A3N1KXF1</accession>
<dbReference type="GO" id="GO:0016757">
    <property type="term" value="F:glycosyltransferase activity"/>
    <property type="evidence" value="ECO:0007669"/>
    <property type="project" value="UniProtKB-KW"/>
</dbReference>
<dbReference type="RefSeq" id="WP_123692585.1">
    <property type="nucleotide sequence ID" value="NZ_AP019700.1"/>
</dbReference>
<name>A0A3N1KXF1_9PROT</name>
<dbReference type="InterPro" id="IPR037018">
    <property type="entry name" value="GH65_N"/>
</dbReference>
<dbReference type="InterPro" id="IPR033432">
    <property type="entry name" value="GH94_catalytic"/>
</dbReference>
<keyword evidence="3" id="KW-1133">Transmembrane helix</keyword>
<protein>
    <submittedName>
        <fullName evidence="7">Cyclic beta-1,2-glucan synthetase</fullName>
    </submittedName>
</protein>
<evidence type="ECO:0000256" key="2">
    <source>
        <dbReference type="ARBA" id="ARBA00022679"/>
    </source>
</evidence>
<feature type="transmembrane region" description="Helical" evidence="3">
    <location>
        <begin position="939"/>
        <end position="961"/>
    </location>
</feature>
<dbReference type="PANTHER" id="PTHR37469:SF2">
    <property type="entry name" value="CELLOBIONIC ACID PHOSPHORYLASE"/>
    <property type="match status" value="1"/>
</dbReference>
<dbReference type="Gene3D" id="2.60.420.10">
    <property type="entry name" value="Maltose phosphorylase, domain 3"/>
    <property type="match status" value="1"/>
</dbReference>
<evidence type="ECO:0000313" key="7">
    <source>
        <dbReference type="EMBL" id="ROP84564.1"/>
    </source>
</evidence>
<feature type="domain" description="Glycosyl hydrolase 94 supersandwich" evidence="4">
    <location>
        <begin position="1539"/>
        <end position="1815"/>
    </location>
</feature>
<feature type="domain" description="Glycosyl hydrolase 94 catalytic" evidence="6">
    <location>
        <begin position="2331"/>
        <end position="2755"/>
    </location>
</feature>
<dbReference type="InterPro" id="IPR019282">
    <property type="entry name" value="Glycoamylase-like_cons_dom"/>
</dbReference>
<dbReference type="Pfam" id="PF17167">
    <property type="entry name" value="Glyco_hydro_94"/>
    <property type="match status" value="1"/>
</dbReference>
<evidence type="ECO:0000259" key="5">
    <source>
        <dbReference type="Pfam" id="PF10091"/>
    </source>
</evidence>
<dbReference type="Pfam" id="PF10091">
    <property type="entry name" value="Glycoamylase"/>
    <property type="match status" value="1"/>
</dbReference>
<feature type="transmembrane region" description="Helical" evidence="3">
    <location>
        <begin position="439"/>
        <end position="461"/>
    </location>
</feature>